<comment type="subcellular location">
    <subcellularLocation>
        <location evidence="1">Nucleus</location>
    </subcellularLocation>
</comment>
<keyword evidence="1" id="KW-0805">Transcription regulation</keyword>
<reference evidence="3" key="1">
    <citation type="submission" date="2023-12" db="EMBL/GenBank/DDBJ databases">
        <title>Genome assembly of Anisodus tanguticus.</title>
        <authorList>
            <person name="Wang Y.-J."/>
        </authorList>
    </citation>
    <scope>NUCLEOTIDE SEQUENCE</scope>
    <source>
        <strain evidence="3">KB-2021</strain>
        <tissue evidence="3">Leaf</tissue>
    </source>
</reference>
<dbReference type="PANTHER" id="PTHR31734:SF44">
    <property type="entry name" value="AUXIN-RESPONSIVE PROTEIN"/>
    <property type="match status" value="1"/>
</dbReference>
<keyword evidence="1" id="KW-0539">Nucleus</keyword>
<evidence type="ECO:0000313" key="4">
    <source>
        <dbReference type="Proteomes" id="UP001291623"/>
    </source>
</evidence>
<evidence type="ECO:0000256" key="1">
    <source>
        <dbReference type="RuleBase" id="RU004549"/>
    </source>
</evidence>
<dbReference type="GO" id="GO:0009734">
    <property type="term" value="P:auxin-activated signaling pathway"/>
    <property type="evidence" value="ECO:0007669"/>
    <property type="project" value="UniProtKB-UniRule"/>
</dbReference>
<dbReference type="Gene3D" id="3.10.20.90">
    <property type="entry name" value="Phosphatidylinositol 3-kinase Catalytic Subunit, Chain A, domain 1"/>
    <property type="match status" value="1"/>
</dbReference>
<feature type="domain" description="AUX/IAA" evidence="2">
    <location>
        <begin position="12"/>
        <end position="150"/>
    </location>
</feature>
<accession>A0AAE1R440</accession>
<dbReference type="InterPro" id="IPR033389">
    <property type="entry name" value="AUX/IAA_dom"/>
</dbReference>
<sequence length="197" mass="23383">MRRKDSFDENFSQMKQKRSFAEAFEDRNVGVERKTLSLFVWNGQPNEDDDHHGRKKRTFKACDKDFEKKNQIVGWPPINTWRKKQFHQGGWITNDRNNIVGGRNSMYVKVKMGGVAIGRKVDLSLYDSYQLLTHNLLQMFAKCKFTRILLNQNRGNNSTRFTILHQDRDVPWKYALIFFAITFVETVQRIEMQKNEK</sequence>
<keyword evidence="4" id="KW-1185">Reference proteome</keyword>
<dbReference type="EMBL" id="JAVYJV010000019">
    <property type="protein sequence ID" value="KAK4345164.1"/>
    <property type="molecule type" value="Genomic_DNA"/>
</dbReference>
<protein>
    <recommendedName>
        <fullName evidence="1">Auxin-responsive protein</fullName>
    </recommendedName>
</protein>
<dbReference type="Proteomes" id="UP001291623">
    <property type="component" value="Unassembled WGS sequence"/>
</dbReference>
<comment type="caution">
    <text evidence="3">The sequence shown here is derived from an EMBL/GenBank/DDBJ whole genome shotgun (WGS) entry which is preliminary data.</text>
</comment>
<evidence type="ECO:0000313" key="3">
    <source>
        <dbReference type="EMBL" id="KAK4345164.1"/>
    </source>
</evidence>
<comment type="subunit">
    <text evidence="1">Homodimers and heterodimers.</text>
</comment>
<name>A0AAE1R440_9SOLA</name>
<dbReference type="AlphaFoldDB" id="A0AAE1R440"/>
<comment type="similarity">
    <text evidence="1">Belongs to the Aux/IAA family.</text>
</comment>
<gene>
    <name evidence="3" type="ORF">RND71_035340</name>
</gene>
<dbReference type="InterPro" id="IPR003311">
    <property type="entry name" value="AUX_IAA"/>
</dbReference>
<keyword evidence="1" id="KW-0927">Auxin signaling pathway</keyword>
<organism evidence="3 4">
    <name type="scientific">Anisodus tanguticus</name>
    <dbReference type="NCBI Taxonomy" id="243964"/>
    <lineage>
        <taxon>Eukaryota</taxon>
        <taxon>Viridiplantae</taxon>
        <taxon>Streptophyta</taxon>
        <taxon>Embryophyta</taxon>
        <taxon>Tracheophyta</taxon>
        <taxon>Spermatophyta</taxon>
        <taxon>Magnoliopsida</taxon>
        <taxon>eudicotyledons</taxon>
        <taxon>Gunneridae</taxon>
        <taxon>Pentapetalae</taxon>
        <taxon>asterids</taxon>
        <taxon>lamiids</taxon>
        <taxon>Solanales</taxon>
        <taxon>Solanaceae</taxon>
        <taxon>Solanoideae</taxon>
        <taxon>Hyoscyameae</taxon>
        <taxon>Anisodus</taxon>
    </lineage>
</organism>
<dbReference type="GO" id="GO:0006355">
    <property type="term" value="P:regulation of DNA-templated transcription"/>
    <property type="evidence" value="ECO:0007669"/>
    <property type="project" value="InterPro"/>
</dbReference>
<comment type="function">
    <text evidence="1">Aux/IAA proteins are short-lived transcriptional factors that function as repressors of early auxin response genes at low auxin concentrations.</text>
</comment>
<proteinExistence type="inferred from homology"/>
<dbReference type="Pfam" id="PF02309">
    <property type="entry name" value="AUX_IAA"/>
    <property type="match status" value="1"/>
</dbReference>
<dbReference type="PANTHER" id="PTHR31734">
    <property type="entry name" value="AUXIN-RESPONSIVE PROTEIN IAA17"/>
    <property type="match status" value="1"/>
</dbReference>
<keyword evidence="1" id="KW-0804">Transcription</keyword>
<keyword evidence="1" id="KW-0678">Repressor</keyword>
<dbReference type="GO" id="GO:0005634">
    <property type="term" value="C:nucleus"/>
    <property type="evidence" value="ECO:0007669"/>
    <property type="project" value="UniProtKB-SubCell"/>
</dbReference>
<evidence type="ECO:0000259" key="2">
    <source>
        <dbReference type="Pfam" id="PF02309"/>
    </source>
</evidence>